<feature type="non-terminal residue" evidence="2">
    <location>
        <position position="1"/>
    </location>
</feature>
<evidence type="ECO:0000256" key="1">
    <source>
        <dbReference type="SAM" id="MobiDB-lite"/>
    </source>
</evidence>
<proteinExistence type="predicted"/>
<keyword evidence="3" id="KW-1185">Reference proteome</keyword>
<protein>
    <submittedName>
        <fullName evidence="2">Uncharacterized protein</fullName>
    </submittedName>
</protein>
<reference evidence="2 3" key="1">
    <citation type="journal article" date="2018" name="Front. Plant Sci.">
        <title>Red Clover (Trifolium pratense) and Zigzag Clover (T. medium) - A Picture of Genomic Similarities and Differences.</title>
        <authorList>
            <person name="Dluhosova J."/>
            <person name="Istvanek J."/>
            <person name="Nedelnik J."/>
            <person name="Repkova J."/>
        </authorList>
    </citation>
    <scope>NUCLEOTIDE SEQUENCE [LARGE SCALE GENOMIC DNA]</scope>
    <source>
        <strain evidence="3">cv. 10/8</strain>
        <tissue evidence="2">Leaf</tissue>
    </source>
</reference>
<evidence type="ECO:0000313" key="3">
    <source>
        <dbReference type="Proteomes" id="UP000265520"/>
    </source>
</evidence>
<sequence>ISPETLKLPDLASPGARPAKGSDRN</sequence>
<dbReference type="EMBL" id="LXQA010629422">
    <property type="protein sequence ID" value="MCI63019.1"/>
    <property type="molecule type" value="Genomic_DNA"/>
</dbReference>
<organism evidence="2 3">
    <name type="scientific">Trifolium medium</name>
    <dbReference type="NCBI Taxonomy" id="97028"/>
    <lineage>
        <taxon>Eukaryota</taxon>
        <taxon>Viridiplantae</taxon>
        <taxon>Streptophyta</taxon>
        <taxon>Embryophyta</taxon>
        <taxon>Tracheophyta</taxon>
        <taxon>Spermatophyta</taxon>
        <taxon>Magnoliopsida</taxon>
        <taxon>eudicotyledons</taxon>
        <taxon>Gunneridae</taxon>
        <taxon>Pentapetalae</taxon>
        <taxon>rosids</taxon>
        <taxon>fabids</taxon>
        <taxon>Fabales</taxon>
        <taxon>Fabaceae</taxon>
        <taxon>Papilionoideae</taxon>
        <taxon>50 kb inversion clade</taxon>
        <taxon>NPAAA clade</taxon>
        <taxon>Hologalegina</taxon>
        <taxon>IRL clade</taxon>
        <taxon>Trifolieae</taxon>
        <taxon>Trifolium</taxon>
    </lineage>
</organism>
<dbReference type="AlphaFoldDB" id="A0A392TPA0"/>
<feature type="region of interest" description="Disordered" evidence="1">
    <location>
        <begin position="1"/>
        <end position="25"/>
    </location>
</feature>
<evidence type="ECO:0000313" key="2">
    <source>
        <dbReference type="EMBL" id="MCI63019.1"/>
    </source>
</evidence>
<dbReference type="Proteomes" id="UP000265520">
    <property type="component" value="Unassembled WGS sequence"/>
</dbReference>
<accession>A0A392TPA0</accession>
<name>A0A392TPA0_9FABA</name>
<comment type="caution">
    <text evidence="2">The sequence shown here is derived from an EMBL/GenBank/DDBJ whole genome shotgun (WGS) entry which is preliminary data.</text>
</comment>